<dbReference type="Pfam" id="PF13472">
    <property type="entry name" value="Lipase_GDSL_2"/>
    <property type="match status" value="1"/>
</dbReference>
<dbReference type="RefSeq" id="WP_345926133.1">
    <property type="nucleotide sequence ID" value="NZ_JBDIVF010000003.1"/>
</dbReference>
<dbReference type="InterPro" id="IPR037459">
    <property type="entry name" value="RhgT-like"/>
</dbReference>
<dbReference type="CDD" id="cd01821">
    <property type="entry name" value="Rhamnogalacturan_acetylesterase_like"/>
    <property type="match status" value="1"/>
</dbReference>
<comment type="similarity">
    <text evidence="1">Belongs to the 'GDSL' lipolytic enzyme family.</text>
</comment>
<dbReference type="InterPro" id="IPR013830">
    <property type="entry name" value="SGNH_hydro"/>
</dbReference>
<name>A0ABV2CK09_9RHOO</name>
<feature type="signal peptide" evidence="3">
    <location>
        <begin position="1"/>
        <end position="22"/>
    </location>
</feature>
<evidence type="ECO:0000259" key="4">
    <source>
        <dbReference type="Pfam" id="PF13472"/>
    </source>
</evidence>
<evidence type="ECO:0000313" key="6">
    <source>
        <dbReference type="Proteomes" id="UP001548590"/>
    </source>
</evidence>
<evidence type="ECO:0000256" key="2">
    <source>
        <dbReference type="ARBA" id="ARBA00022801"/>
    </source>
</evidence>
<dbReference type="InterPro" id="IPR036514">
    <property type="entry name" value="SGNH_hydro_sf"/>
</dbReference>
<gene>
    <name evidence="5" type="ORF">ABVT11_00150</name>
</gene>
<evidence type="ECO:0000256" key="3">
    <source>
        <dbReference type="SAM" id="SignalP"/>
    </source>
</evidence>
<keyword evidence="2 5" id="KW-0378">Hydrolase</keyword>
<evidence type="ECO:0000313" key="5">
    <source>
        <dbReference type="EMBL" id="MET1488218.1"/>
    </source>
</evidence>
<protein>
    <submittedName>
        <fullName evidence="5">SGNH/GDSL hydrolase family protein</fullName>
    </submittedName>
</protein>
<dbReference type="PROSITE" id="PS51257">
    <property type="entry name" value="PROKAR_LIPOPROTEIN"/>
    <property type="match status" value="1"/>
</dbReference>
<accession>A0ABV2CK09</accession>
<keyword evidence="3" id="KW-0732">Signal</keyword>
<reference evidence="5 6" key="1">
    <citation type="submission" date="2024-07" db="EMBL/GenBank/DDBJ databases">
        <title>Uliginosibacterium paludis KCTC:42655.</title>
        <authorList>
            <person name="Kim M.K."/>
        </authorList>
    </citation>
    <scope>NUCLEOTIDE SEQUENCE [LARGE SCALE GENOMIC DNA]</scope>
    <source>
        <strain evidence="5 6">KCTC 42655</strain>
    </source>
</reference>
<organism evidence="5 6">
    <name type="scientific">Uliginosibacterium paludis</name>
    <dbReference type="NCBI Taxonomy" id="1615952"/>
    <lineage>
        <taxon>Bacteria</taxon>
        <taxon>Pseudomonadati</taxon>
        <taxon>Pseudomonadota</taxon>
        <taxon>Betaproteobacteria</taxon>
        <taxon>Rhodocyclales</taxon>
        <taxon>Zoogloeaceae</taxon>
        <taxon>Uliginosibacterium</taxon>
    </lineage>
</organism>
<feature type="chain" id="PRO_5045099752" evidence="3">
    <location>
        <begin position="23"/>
        <end position="532"/>
    </location>
</feature>
<dbReference type="PANTHER" id="PTHR43695:SF1">
    <property type="entry name" value="RHAMNOGALACTURONAN ACETYLESTERASE"/>
    <property type="match status" value="1"/>
</dbReference>
<dbReference type="Proteomes" id="UP001548590">
    <property type="component" value="Unassembled WGS sequence"/>
</dbReference>
<sequence>MYPARRALAGLSCGLAIVILSACSSKGGSEGQILTGLVSAEMPFAGARVTVLDATGQTRTAQADERGVYRVDTSGLVAPLLVSAIEAGSNTNCRYNATLRARCMASVLTELERHDNVANVNPLTDRIVSDVAVSLGFQGPQQLVESGKAAGIREEAVELARRESLAGFSAALKAAGVKNVKRFDAVSISTADGLQGLGAVLEVVNHNRNYDNPSSESGHTVLTDISFRPIVGLVGKGPYEPLDYPRAKAELAAIQGAKARVLVVGDSTAATYERERLPRMGWGQVFEARFRDDAGVKVLNGARSGRSSKDFFMGGWYQQMARFMKPGDLVLINHGHNDQNCDGSKKERGPADVAGLCTYPDDIAGKPQFPEGKPEMSFHNSLQRYVDMARAAGATPVLLTPTTRVWNASRKEGFPVVHQHLTQQNEAGGFAYTGDYSRTIGNTAKAAGVPLIDLEAKTIAFANAHVADWKDYWLAIGDFKAYPYYATQSSGTQAKPDTTHFQQKGAEAVAAMVADGIRETPALREWAERLKP</sequence>
<feature type="domain" description="SGNH hydrolase-type esterase" evidence="4">
    <location>
        <begin position="263"/>
        <end position="475"/>
    </location>
</feature>
<dbReference type="GO" id="GO:0016787">
    <property type="term" value="F:hydrolase activity"/>
    <property type="evidence" value="ECO:0007669"/>
    <property type="project" value="UniProtKB-KW"/>
</dbReference>
<dbReference type="PANTHER" id="PTHR43695">
    <property type="entry name" value="PUTATIVE (AFU_ORTHOLOGUE AFUA_2G17250)-RELATED"/>
    <property type="match status" value="1"/>
</dbReference>
<keyword evidence="6" id="KW-1185">Reference proteome</keyword>
<dbReference type="EMBL" id="JBEWLZ010000001">
    <property type="protein sequence ID" value="MET1488218.1"/>
    <property type="molecule type" value="Genomic_DNA"/>
</dbReference>
<comment type="caution">
    <text evidence="5">The sequence shown here is derived from an EMBL/GenBank/DDBJ whole genome shotgun (WGS) entry which is preliminary data.</text>
</comment>
<dbReference type="SUPFAM" id="SSF52266">
    <property type="entry name" value="SGNH hydrolase"/>
    <property type="match status" value="1"/>
</dbReference>
<dbReference type="Gene3D" id="3.40.50.1110">
    <property type="entry name" value="SGNH hydrolase"/>
    <property type="match status" value="1"/>
</dbReference>
<evidence type="ECO:0000256" key="1">
    <source>
        <dbReference type="ARBA" id="ARBA00008668"/>
    </source>
</evidence>
<proteinExistence type="inferred from homology"/>